<comment type="caution">
    <text evidence="2">The sequence shown here is derived from an EMBL/GenBank/DDBJ whole genome shotgun (WGS) entry which is preliminary data.</text>
</comment>
<evidence type="ECO:0000313" key="2">
    <source>
        <dbReference type="EMBL" id="MPC09919.1"/>
    </source>
</evidence>
<dbReference type="EMBL" id="VSRR010000093">
    <property type="protein sequence ID" value="MPC09919.1"/>
    <property type="molecule type" value="Genomic_DNA"/>
</dbReference>
<keyword evidence="1" id="KW-1133">Transmembrane helix</keyword>
<evidence type="ECO:0000313" key="3">
    <source>
        <dbReference type="Proteomes" id="UP000324222"/>
    </source>
</evidence>
<reference evidence="2 3" key="1">
    <citation type="submission" date="2019-05" db="EMBL/GenBank/DDBJ databases">
        <title>Another draft genome of Portunus trituberculatus and its Hox gene families provides insights of decapod evolution.</title>
        <authorList>
            <person name="Jeong J.-H."/>
            <person name="Song I."/>
            <person name="Kim S."/>
            <person name="Choi T."/>
            <person name="Kim D."/>
            <person name="Ryu S."/>
            <person name="Kim W."/>
        </authorList>
    </citation>
    <scope>NUCLEOTIDE SEQUENCE [LARGE SCALE GENOMIC DNA]</scope>
    <source>
        <tissue evidence="2">Muscle</tissue>
    </source>
</reference>
<keyword evidence="3" id="KW-1185">Reference proteome</keyword>
<proteinExistence type="predicted"/>
<gene>
    <name evidence="2" type="ORF">E2C01_002539</name>
</gene>
<evidence type="ECO:0000256" key="1">
    <source>
        <dbReference type="SAM" id="Phobius"/>
    </source>
</evidence>
<protein>
    <submittedName>
        <fullName evidence="2">Uncharacterized protein</fullName>
    </submittedName>
</protein>
<sequence length="113" mass="12383">MPSGKHSGLENIWWRETLVPPPAFAMLVTPSTVTRTPLRGTGGGNGARVCKHHLTTAPPYTSSSPASSIPSFVFSFSIYLSLPPASPSFLFPFFFLTSYGFNYSFFFKTMLPP</sequence>
<feature type="transmembrane region" description="Helical" evidence="1">
    <location>
        <begin position="89"/>
        <end position="107"/>
    </location>
</feature>
<accession>A0A5B7CK68</accession>
<name>A0A5B7CK68_PORTR</name>
<organism evidence="2 3">
    <name type="scientific">Portunus trituberculatus</name>
    <name type="common">Swimming crab</name>
    <name type="synonym">Neptunus trituberculatus</name>
    <dbReference type="NCBI Taxonomy" id="210409"/>
    <lineage>
        <taxon>Eukaryota</taxon>
        <taxon>Metazoa</taxon>
        <taxon>Ecdysozoa</taxon>
        <taxon>Arthropoda</taxon>
        <taxon>Crustacea</taxon>
        <taxon>Multicrustacea</taxon>
        <taxon>Malacostraca</taxon>
        <taxon>Eumalacostraca</taxon>
        <taxon>Eucarida</taxon>
        <taxon>Decapoda</taxon>
        <taxon>Pleocyemata</taxon>
        <taxon>Brachyura</taxon>
        <taxon>Eubrachyura</taxon>
        <taxon>Portunoidea</taxon>
        <taxon>Portunidae</taxon>
        <taxon>Portuninae</taxon>
        <taxon>Portunus</taxon>
    </lineage>
</organism>
<dbReference type="Proteomes" id="UP000324222">
    <property type="component" value="Unassembled WGS sequence"/>
</dbReference>
<keyword evidence="1" id="KW-0812">Transmembrane</keyword>
<dbReference type="AlphaFoldDB" id="A0A5B7CK68"/>
<keyword evidence="1" id="KW-0472">Membrane</keyword>